<sequence>MRYTASSPARIVREQAEHARVVREEEVQALRQKKARTARRAASEIEHSLALAGRACALSLPPTHGHHTTRPQFGGAIDLRAGPSSTRLTTGCERKAQREQLEAVFALLFGGRVEAKPEYKPRAAQSVDSEQPPLPLPRGFGTEAEQPTVSISANMQQPLKKKEAATLAPAPVCTFASAPPAPQPAFDLEPTLGAAGARRRFPAKWTSNSSWTPSLAAQLAARRLR</sequence>
<evidence type="ECO:0000313" key="2">
    <source>
        <dbReference type="Proteomes" id="UP001218218"/>
    </source>
</evidence>
<gene>
    <name evidence="1" type="ORF">DFH08DRAFT_957473</name>
</gene>
<keyword evidence="2" id="KW-1185">Reference proteome</keyword>
<reference evidence="1" key="1">
    <citation type="submission" date="2023-03" db="EMBL/GenBank/DDBJ databases">
        <title>Massive genome expansion in bonnet fungi (Mycena s.s.) driven by repeated elements and novel gene families across ecological guilds.</title>
        <authorList>
            <consortium name="Lawrence Berkeley National Laboratory"/>
            <person name="Harder C.B."/>
            <person name="Miyauchi S."/>
            <person name="Viragh M."/>
            <person name="Kuo A."/>
            <person name="Thoen E."/>
            <person name="Andreopoulos B."/>
            <person name="Lu D."/>
            <person name="Skrede I."/>
            <person name="Drula E."/>
            <person name="Henrissat B."/>
            <person name="Morin E."/>
            <person name="Kohler A."/>
            <person name="Barry K."/>
            <person name="LaButti K."/>
            <person name="Morin E."/>
            <person name="Salamov A."/>
            <person name="Lipzen A."/>
            <person name="Mereny Z."/>
            <person name="Hegedus B."/>
            <person name="Baldrian P."/>
            <person name="Stursova M."/>
            <person name="Weitz H."/>
            <person name="Taylor A."/>
            <person name="Grigoriev I.V."/>
            <person name="Nagy L.G."/>
            <person name="Martin F."/>
            <person name="Kauserud H."/>
        </authorList>
    </citation>
    <scope>NUCLEOTIDE SEQUENCE</scope>
    <source>
        <strain evidence="1">CBHHK002</strain>
    </source>
</reference>
<dbReference type="EMBL" id="JARIHO010000012">
    <property type="protein sequence ID" value="KAJ7352693.1"/>
    <property type="molecule type" value="Genomic_DNA"/>
</dbReference>
<dbReference type="Proteomes" id="UP001218218">
    <property type="component" value="Unassembled WGS sequence"/>
</dbReference>
<name>A0AAD7EVW5_9AGAR</name>
<proteinExistence type="predicted"/>
<dbReference type="AlphaFoldDB" id="A0AAD7EVW5"/>
<comment type="caution">
    <text evidence="1">The sequence shown here is derived from an EMBL/GenBank/DDBJ whole genome shotgun (WGS) entry which is preliminary data.</text>
</comment>
<protein>
    <submittedName>
        <fullName evidence="1">Uncharacterized protein</fullName>
    </submittedName>
</protein>
<organism evidence="1 2">
    <name type="scientific">Mycena albidolilacea</name>
    <dbReference type="NCBI Taxonomy" id="1033008"/>
    <lineage>
        <taxon>Eukaryota</taxon>
        <taxon>Fungi</taxon>
        <taxon>Dikarya</taxon>
        <taxon>Basidiomycota</taxon>
        <taxon>Agaricomycotina</taxon>
        <taxon>Agaricomycetes</taxon>
        <taxon>Agaricomycetidae</taxon>
        <taxon>Agaricales</taxon>
        <taxon>Marasmiineae</taxon>
        <taxon>Mycenaceae</taxon>
        <taxon>Mycena</taxon>
    </lineage>
</organism>
<evidence type="ECO:0000313" key="1">
    <source>
        <dbReference type="EMBL" id="KAJ7352693.1"/>
    </source>
</evidence>
<accession>A0AAD7EVW5</accession>